<dbReference type="InterPro" id="IPR000626">
    <property type="entry name" value="Ubiquitin-like_dom"/>
</dbReference>
<dbReference type="PANTHER" id="PTHR15204:SF0">
    <property type="entry name" value="LARGE PROLINE-RICH PROTEIN BAG6"/>
    <property type="match status" value="1"/>
</dbReference>
<dbReference type="InterPro" id="IPR029071">
    <property type="entry name" value="Ubiquitin-like_domsf"/>
</dbReference>
<dbReference type="GO" id="GO:0006325">
    <property type="term" value="P:chromatin organization"/>
    <property type="evidence" value="ECO:0007669"/>
    <property type="project" value="UniProtKB-KW"/>
</dbReference>
<dbReference type="PANTHER" id="PTHR15204">
    <property type="entry name" value="LARGE PROLINE-RICH PROTEIN BAG6"/>
    <property type="match status" value="1"/>
</dbReference>
<evidence type="ECO:0000313" key="14">
    <source>
        <dbReference type="EMBL" id="NXV57956.1"/>
    </source>
</evidence>
<evidence type="ECO:0000256" key="11">
    <source>
        <dbReference type="ARBA" id="ARBA00030033"/>
    </source>
</evidence>
<keyword evidence="6" id="KW-0964">Secreted</keyword>
<organism evidence="14 15">
    <name type="scientific">Molothrus ater</name>
    <name type="common">Brown-headed cowbird</name>
    <dbReference type="NCBI Taxonomy" id="84834"/>
    <lineage>
        <taxon>Eukaryota</taxon>
        <taxon>Metazoa</taxon>
        <taxon>Chordata</taxon>
        <taxon>Craniata</taxon>
        <taxon>Vertebrata</taxon>
        <taxon>Euteleostomi</taxon>
        <taxon>Archelosauria</taxon>
        <taxon>Archosauria</taxon>
        <taxon>Dinosauria</taxon>
        <taxon>Saurischia</taxon>
        <taxon>Theropoda</taxon>
        <taxon>Coelurosauria</taxon>
        <taxon>Aves</taxon>
        <taxon>Neognathae</taxon>
        <taxon>Neoaves</taxon>
        <taxon>Telluraves</taxon>
        <taxon>Australaves</taxon>
        <taxon>Passeriformes</taxon>
        <taxon>Passeroidea</taxon>
        <taxon>Icteridae</taxon>
        <taxon>Molothrus</taxon>
    </lineage>
</organism>
<keyword evidence="7" id="KW-0053">Apoptosis</keyword>
<dbReference type="Gene3D" id="3.10.20.90">
    <property type="entry name" value="Phosphatidylinositol 3-kinase Catalytic Subunit, Chain A, domain 1"/>
    <property type="match status" value="1"/>
</dbReference>
<dbReference type="GO" id="GO:0006915">
    <property type="term" value="P:apoptotic process"/>
    <property type="evidence" value="ECO:0007669"/>
    <property type="project" value="UniProtKB-KW"/>
</dbReference>
<dbReference type="GO" id="GO:0005576">
    <property type="term" value="C:extracellular region"/>
    <property type="evidence" value="ECO:0007669"/>
    <property type="project" value="UniProtKB-SubCell"/>
</dbReference>
<feature type="compositionally biased region" description="Gly residues" evidence="12">
    <location>
        <begin position="88"/>
        <end position="100"/>
    </location>
</feature>
<comment type="subcellular location">
    <subcellularLocation>
        <location evidence="2">Cytoplasm</location>
        <location evidence="2">Cytosol</location>
    </subcellularLocation>
    <subcellularLocation>
        <location evidence="1">Nucleus</location>
    </subcellularLocation>
    <subcellularLocation>
        <location evidence="3">Secreted</location>
        <location evidence="3">Extracellular exosome</location>
    </subcellularLocation>
</comment>
<keyword evidence="15" id="KW-1185">Reference proteome</keyword>
<dbReference type="GO" id="GO:0051787">
    <property type="term" value="F:misfolded protein binding"/>
    <property type="evidence" value="ECO:0007669"/>
    <property type="project" value="TreeGrafter"/>
</dbReference>
<feature type="compositionally biased region" description="Gly residues" evidence="12">
    <location>
        <begin position="112"/>
        <end position="123"/>
    </location>
</feature>
<evidence type="ECO:0000256" key="12">
    <source>
        <dbReference type="SAM" id="MobiDB-lite"/>
    </source>
</evidence>
<dbReference type="GO" id="GO:0031593">
    <property type="term" value="F:polyubiquitin modification-dependent protein binding"/>
    <property type="evidence" value="ECO:0007669"/>
    <property type="project" value="TreeGrafter"/>
</dbReference>
<keyword evidence="8" id="KW-0156">Chromatin regulator</keyword>
<sequence>MAEERPEVLQVLVKTLDSQTRSFEVEPEISVREFKQRIAGAVSIAAEKQRLIYQGRVLQDERKLRDYNVGGKVIHLVERAPPQAQSPGSGGPSGSGGGLGTSSPPPHHPQNGVGGGPRGGGPDRNGNSSSYVMVGTFNLP</sequence>
<evidence type="ECO:0000256" key="2">
    <source>
        <dbReference type="ARBA" id="ARBA00004514"/>
    </source>
</evidence>
<dbReference type="GO" id="GO:0071818">
    <property type="term" value="C:BAT3 complex"/>
    <property type="evidence" value="ECO:0007669"/>
    <property type="project" value="TreeGrafter"/>
</dbReference>
<dbReference type="Proteomes" id="UP000553862">
    <property type="component" value="Unassembled WGS sequence"/>
</dbReference>
<evidence type="ECO:0000256" key="1">
    <source>
        <dbReference type="ARBA" id="ARBA00004123"/>
    </source>
</evidence>
<evidence type="ECO:0000256" key="10">
    <source>
        <dbReference type="ARBA" id="ARBA00023242"/>
    </source>
</evidence>
<dbReference type="Pfam" id="PF00240">
    <property type="entry name" value="ubiquitin"/>
    <property type="match status" value="1"/>
</dbReference>
<evidence type="ECO:0000256" key="8">
    <source>
        <dbReference type="ARBA" id="ARBA00022853"/>
    </source>
</evidence>
<accession>A0A7L3V2Z7</accession>
<keyword evidence="4" id="KW-0813">Transport</keyword>
<gene>
    <name evidence="14" type="primary">Bag6_0</name>
    <name evidence="14" type="ORF">MOLATE_R18009</name>
</gene>
<feature type="non-terminal residue" evidence="14">
    <location>
        <position position="1"/>
    </location>
</feature>
<dbReference type="AlphaFoldDB" id="A0A7L3V2Z7"/>
<keyword evidence="9" id="KW-0143">Chaperone</keyword>
<dbReference type="CDD" id="cd01809">
    <property type="entry name" value="Ubl_BAG6"/>
    <property type="match status" value="1"/>
</dbReference>
<dbReference type="EMBL" id="VZUF01139583">
    <property type="protein sequence ID" value="NXV57956.1"/>
    <property type="molecule type" value="Genomic_DNA"/>
</dbReference>
<dbReference type="FunFam" id="3.10.20.90:FF:000041">
    <property type="entry name" value="large proline-rich protein BAG6 isoform X1"/>
    <property type="match status" value="1"/>
</dbReference>
<feature type="domain" description="Ubiquitin-like" evidence="13">
    <location>
        <begin position="9"/>
        <end position="69"/>
    </location>
</feature>
<dbReference type="PROSITE" id="PS50053">
    <property type="entry name" value="UBIQUITIN_2"/>
    <property type="match status" value="1"/>
</dbReference>
<dbReference type="SMART" id="SM00213">
    <property type="entry name" value="UBQ"/>
    <property type="match status" value="1"/>
</dbReference>
<evidence type="ECO:0000256" key="7">
    <source>
        <dbReference type="ARBA" id="ARBA00022703"/>
    </source>
</evidence>
<comment type="caution">
    <text evidence="14">The sequence shown here is derived from an EMBL/GenBank/DDBJ whole genome shotgun (WGS) entry which is preliminary data.</text>
</comment>
<keyword evidence="5" id="KW-0963">Cytoplasm</keyword>
<evidence type="ECO:0000313" key="15">
    <source>
        <dbReference type="Proteomes" id="UP000553862"/>
    </source>
</evidence>
<protein>
    <recommendedName>
        <fullName evidence="11">BCL2-associated athanogene 6</fullName>
    </recommendedName>
</protein>
<feature type="non-terminal residue" evidence="14">
    <location>
        <position position="140"/>
    </location>
</feature>
<dbReference type="GO" id="GO:0005634">
    <property type="term" value="C:nucleus"/>
    <property type="evidence" value="ECO:0007669"/>
    <property type="project" value="UniProtKB-SubCell"/>
</dbReference>
<evidence type="ECO:0000256" key="5">
    <source>
        <dbReference type="ARBA" id="ARBA00022490"/>
    </source>
</evidence>
<evidence type="ECO:0000256" key="4">
    <source>
        <dbReference type="ARBA" id="ARBA00022448"/>
    </source>
</evidence>
<feature type="region of interest" description="Disordered" evidence="12">
    <location>
        <begin position="77"/>
        <end position="140"/>
    </location>
</feature>
<reference evidence="14 15" key="1">
    <citation type="submission" date="2019-09" db="EMBL/GenBank/DDBJ databases">
        <title>Bird 10,000 Genomes (B10K) Project - Family phase.</title>
        <authorList>
            <person name="Zhang G."/>
        </authorList>
    </citation>
    <scope>NUCLEOTIDE SEQUENCE [LARGE SCALE GENOMIC DNA]</scope>
    <source>
        <strain evidence="14">OUT-0049</strain>
        <tissue evidence="14">Muscle</tissue>
    </source>
</reference>
<evidence type="ECO:0000259" key="13">
    <source>
        <dbReference type="PROSITE" id="PS50053"/>
    </source>
</evidence>
<keyword evidence="10" id="KW-0539">Nucleus</keyword>
<evidence type="ECO:0000256" key="3">
    <source>
        <dbReference type="ARBA" id="ARBA00004550"/>
    </source>
</evidence>
<dbReference type="SUPFAM" id="SSF54236">
    <property type="entry name" value="Ubiquitin-like"/>
    <property type="match status" value="1"/>
</dbReference>
<dbReference type="GO" id="GO:0036503">
    <property type="term" value="P:ERAD pathway"/>
    <property type="evidence" value="ECO:0007669"/>
    <property type="project" value="TreeGrafter"/>
</dbReference>
<name>A0A7L3V2Z7_MOLAT</name>
<proteinExistence type="predicted"/>
<evidence type="ECO:0000256" key="9">
    <source>
        <dbReference type="ARBA" id="ARBA00023186"/>
    </source>
</evidence>
<evidence type="ECO:0000256" key="6">
    <source>
        <dbReference type="ARBA" id="ARBA00022525"/>
    </source>
</evidence>